<reference evidence="1 2" key="1">
    <citation type="submission" date="2021-06" db="EMBL/GenBank/DDBJ databases">
        <title>Bradyrhizobium sp. S2-11-4 Genome sequencing.</title>
        <authorList>
            <person name="Jin L."/>
        </authorList>
    </citation>
    <scope>NUCLEOTIDE SEQUENCE [LARGE SCALE GENOMIC DNA]</scope>
    <source>
        <strain evidence="1 2">S2-11-4</strain>
    </source>
</reference>
<proteinExistence type="predicted"/>
<dbReference type="Proteomes" id="UP000676951">
    <property type="component" value="Chromosome"/>
</dbReference>
<organism evidence="1 2">
    <name type="scientific">Bradyrhizobium sediminis</name>
    <dbReference type="NCBI Taxonomy" id="2840469"/>
    <lineage>
        <taxon>Bacteria</taxon>
        <taxon>Pseudomonadati</taxon>
        <taxon>Pseudomonadota</taxon>
        <taxon>Alphaproteobacteria</taxon>
        <taxon>Hyphomicrobiales</taxon>
        <taxon>Nitrobacteraceae</taxon>
        <taxon>Bradyrhizobium</taxon>
    </lineage>
</organism>
<protein>
    <submittedName>
        <fullName evidence="1">Uncharacterized protein</fullName>
    </submittedName>
</protein>
<dbReference type="AlphaFoldDB" id="A0A975NZH2"/>
<sequence>MIDKVRLGRLVELKQVLDDTEAEIAELLGGDVEKPRRVRRTREQIAADERAAQQTAIPQPQL</sequence>
<dbReference type="EMBL" id="CP076136">
    <property type="protein sequence ID" value="QWG24157.1"/>
    <property type="molecule type" value="Genomic_DNA"/>
</dbReference>
<accession>A0A975NZH2</accession>
<dbReference type="RefSeq" id="WP_215604904.1">
    <property type="nucleotide sequence ID" value="NZ_CP076136.1"/>
</dbReference>
<evidence type="ECO:0000313" key="1">
    <source>
        <dbReference type="EMBL" id="QWG24157.1"/>
    </source>
</evidence>
<keyword evidence="2" id="KW-1185">Reference proteome</keyword>
<gene>
    <name evidence="1" type="ORF">KMZ93_04300</name>
</gene>
<name>A0A975NZH2_9BRAD</name>
<evidence type="ECO:0000313" key="2">
    <source>
        <dbReference type="Proteomes" id="UP000676951"/>
    </source>
</evidence>